<dbReference type="InterPro" id="IPR006145">
    <property type="entry name" value="PsdUridine_synth_RsuA/RluA"/>
</dbReference>
<dbReference type="InterPro" id="IPR050343">
    <property type="entry name" value="RsuA_PseudoU_synthase"/>
</dbReference>
<keyword evidence="6" id="KW-0812">Transmembrane</keyword>
<dbReference type="GO" id="GO:0016829">
    <property type="term" value="F:lyase activity"/>
    <property type="evidence" value="ECO:0007669"/>
    <property type="project" value="UniProtKB-KW"/>
</dbReference>
<proteinExistence type="inferred from homology"/>
<dbReference type="Gene3D" id="3.30.70.580">
    <property type="entry name" value="Pseudouridine synthase I, catalytic domain, N-terminal subdomain"/>
    <property type="match status" value="1"/>
</dbReference>
<dbReference type="PROSITE" id="PS50889">
    <property type="entry name" value="S4"/>
    <property type="match status" value="1"/>
</dbReference>
<dbReference type="AlphaFoldDB" id="A0A2X2KJX4"/>
<dbReference type="Gene3D" id="3.30.70.1560">
    <property type="entry name" value="Alpha-L RNA-binding motif"/>
    <property type="match status" value="1"/>
</dbReference>
<reference evidence="8 9" key="1">
    <citation type="submission" date="2018-06" db="EMBL/GenBank/DDBJ databases">
        <authorList>
            <consortium name="Pathogen Informatics"/>
            <person name="Doyle S."/>
        </authorList>
    </citation>
    <scope>NUCLEOTIDE SEQUENCE [LARGE SCALE GENOMIC DNA]</scope>
    <source>
        <strain evidence="8 9">NCTC7878</strain>
    </source>
</reference>
<evidence type="ECO:0000259" key="7">
    <source>
        <dbReference type="SMART" id="SM00363"/>
    </source>
</evidence>
<dbReference type="Gene3D" id="3.10.290.10">
    <property type="entry name" value="RNA-binding S4 domain"/>
    <property type="match status" value="1"/>
</dbReference>
<evidence type="ECO:0000313" key="8">
    <source>
        <dbReference type="EMBL" id="SQA00485.1"/>
    </source>
</evidence>
<evidence type="ECO:0000256" key="3">
    <source>
        <dbReference type="ARBA" id="ARBA00023235"/>
    </source>
</evidence>
<dbReference type="PROSITE" id="PS01149">
    <property type="entry name" value="PSI_RSU"/>
    <property type="match status" value="1"/>
</dbReference>
<gene>
    <name evidence="8" type="primary">rsuA</name>
    <name evidence="8" type="ORF">NCTC7878_03652</name>
</gene>
<dbReference type="InterPro" id="IPR000748">
    <property type="entry name" value="PsdUridine_synth_RsuA/RluB/E/F"/>
</dbReference>
<keyword evidence="2 4" id="KW-0694">RNA-binding</keyword>
<dbReference type="PANTHER" id="PTHR47683">
    <property type="entry name" value="PSEUDOURIDINE SYNTHASE FAMILY PROTEIN-RELATED"/>
    <property type="match status" value="1"/>
</dbReference>
<sequence>MVTIQLFLGHDPNHDGSRLLFYYAPVAILISLLSVTASMLQGIDKQKLTVYVILASVAIKLALNYPLIMLFHTPGAVLSTSIALLFAIGCNFYILKKYAKFKFSYSWIHFAKIFLYSFIMMLGVEAVFFIANLFLEPTKLGYLIIIILGVTVGILIYGTITIKTRLADEFLGEIPEKLRRRVRFFTMRIDKFLANMGVGTRNEVKQLLKKGLVNVNEQVIKSPKTHIEPENDKISVRGELIEYVENVYIMLNKPKGYISATEDHHSKTVIDLIPEYQHLNIFPVGRLDKDTEGLLLITNDGDFNHELMSPNKHVSKKYEVISANPITEEDIQAFKEGITLSDGKVKPAILTYIDNQTSHVTIYEGKYHQVKRMFHSIQNEVLHLRRIKIADLELDSNLDSGEYRLLTENDFDKLNYK</sequence>
<dbReference type="Proteomes" id="UP000249913">
    <property type="component" value="Unassembled WGS sequence"/>
</dbReference>
<dbReference type="NCBIfam" id="TIGR00093">
    <property type="entry name" value="pseudouridine synthase"/>
    <property type="match status" value="1"/>
</dbReference>
<accession>A0A2X2KJX4</accession>
<dbReference type="FunFam" id="3.10.290.10:FF:000003">
    <property type="entry name" value="Pseudouridine synthase"/>
    <property type="match status" value="1"/>
</dbReference>
<dbReference type="EMBL" id="UAUX01000018">
    <property type="protein sequence ID" value="SQA00485.1"/>
    <property type="molecule type" value="Genomic_DNA"/>
</dbReference>
<evidence type="ECO:0000313" key="9">
    <source>
        <dbReference type="Proteomes" id="UP000249913"/>
    </source>
</evidence>
<dbReference type="CDD" id="cd00165">
    <property type="entry name" value="S4"/>
    <property type="match status" value="1"/>
</dbReference>
<dbReference type="InterPro" id="IPR020103">
    <property type="entry name" value="PsdUridine_synth_cat_dom_sf"/>
</dbReference>
<dbReference type="FunFam" id="3.30.70.1560:FF:000001">
    <property type="entry name" value="Pseudouridine synthase"/>
    <property type="match status" value="1"/>
</dbReference>
<dbReference type="InterPro" id="IPR042092">
    <property type="entry name" value="PsdUridine_s_RsuA/RluB/E/F_cat"/>
</dbReference>
<keyword evidence="6" id="KW-1133">Transmembrane helix</keyword>
<dbReference type="SUPFAM" id="SSF55120">
    <property type="entry name" value="Pseudouridine synthase"/>
    <property type="match status" value="1"/>
</dbReference>
<evidence type="ECO:0000256" key="1">
    <source>
        <dbReference type="ARBA" id="ARBA00008348"/>
    </source>
</evidence>
<organism evidence="8 9">
    <name type="scientific">Staphylococcus aureus</name>
    <dbReference type="NCBI Taxonomy" id="1280"/>
    <lineage>
        <taxon>Bacteria</taxon>
        <taxon>Bacillati</taxon>
        <taxon>Bacillota</taxon>
        <taxon>Bacilli</taxon>
        <taxon>Bacillales</taxon>
        <taxon>Staphylococcaceae</taxon>
        <taxon>Staphylococcus</taxon>
    </lineage>
</organism>
<dbReference type="Pfam" id="PF00849">
    <property type="entry name" value="PseudoU_synth_2"/>
    <property type="match status" value="1"/>
</dbReference>
<evidence type="ECO:0000256" key="6">
    <source>
        <dbReference type="SAM" id="Phobius"/>
    </source>
</evidence>
<dbReference type="GO" id="GO:0003723">
    <property type="term" value="F:RNA binding"/>
    <property type="evidence" value="ECO:0007669"/>
    <property type="project" value="UniProtKB-KW"/>
</dbReference>
<keyword evidence="8" id="KW-0456">Lyase</keyword>
<dbReference type="SMART" id="SM00363">
    <property type="entry name" value="S4"/>
    <property type="match status" value="1"/>
</dbReference>
<feature type="domain" description="RNA-binding S4" evidence="7">
    <location>
        <begin position="187"/>
        <end position="245"/>
    </location>
</feature>
<feature type="transmembrane region" description="Helical" evidence="6">
    <location>
        <begin position="48"/>
        <end position="68"/>
    </location>
</feature>
<feature type="transmembrane region" description="Helical" evidence="6">
    <location>
        <begin position="20"/>
        <end position="41"/>
    </location>
</feature>
<protein>
    <recommendedName>
        <fullName evidence="5">Pseudouridine synthase</fullName>
        <ecNumber evidence="5">5.4.99.-</ecNumber>
    </recommendedName>
</protein>
<dbReference type="EC" id="5.4.99.-" evidence="5"/>
<name>A0A2X2KJX4_STAAU</name>
<evidence type="ECO:0000256" key="4">
    <source>
        <dbReference type="PROSITE-ProRule" id="PRU00182"/>
    </source>
</evidence>
<feature type="transmembrane region" description="Helical" evidence="6">
    <location>
        <begin position="140"/>
        <end position="160"/>
    </location>
</feature>
<evidence type="ECO:0000256" key="2">
    <source>
        <dbReference type="ARBA" id="ARBA00022884"/>
    </source>
</evidence>
<feature type="transmembrane region" description="Helical" evidence="6">
    <location>
        <begin position="114"/>
        <end position="134"/>
    </location>
</feature>
<dbReference type="InterPro" id="IPR002942">
    <property type="entry name" value="S4_RNA-bd"/>
</dbReference>
<evidence type="ECO:0000256" key="5">
    <source>
        <dbReference type="RuleBase" id="RU003887"/>
    </source>
</evidence>
<dbReference type="CDD" id="cd02553">
    <property type="entry name" value="PseudoU_synth_RsuA"/>
    <property type="match status" value="1"/>
</dbReference>
<keyword evidence="6" id="KW-0472">Membrane</keyword>
<dbReference type="GO" id="GO:0005829">
    <property type="term" value="C:cytosol"/>
    <property type="evidence" value="ECO:0007669"/>
    <property type="project" value="UniProtKB-ARBA"/>
</dbReference>
<comment type="similarity">
    <text evidence="1 5">Belongs to the pseudouridine synthase RsuA family.</text>
</comment>
<dbReference type="InterPro" id="IPR020094">
    <property type="entry name" value="TruA/RsuA/RluB/E/F_N"/>
</dbReference>
<dbReference type="PANTHER" id="PTHR47683:SF4">
    <property type="entry name" value="PSEUDOURIDINE SYNTHASE"/>
    <property type="match status" value="1"/>
</dbReference>
<dbReference type="InterPro" id="IPR018496">
    <property type="entry name" value="PsdUridine_synth_RsuA/RluB_CS"/>
</dbReference>
<dbReference type="SUPFAM" id="SSF55174">
    <property type="entry name" value="Alpha-L RNA-binding motif"/>
    <property type="match status" value="1"/>
</dbReference>
<keyword evidence="3 5" id="KW-0413">Isomerase</keyword>
<dbReference type="InterPro" id="IPR036986">
    <property type="entry name" value="S4_RNA-bd_sf"/>
</dbReference>
<dbReference type="Pfam" id="PF01479">
    <property type="entry name" value="S4"/>
    <property type="match status" value="1"/>
</dbReference>
<feature type="transmembrane region" description="Helical" evidence="6">
    <location>
        <begin position="74"/>
        <end position="94"/>
    </location>
</feature>
<dbReference type="GO" id="GO:0120159">
    <property type="term" value="F:rRNA pseudouridine synthase activity"/>
    <property type="evidence" value="ECO:0007669"/>
    <property type="project" value="UniProtKB-ARBA"/>
</dbReference>
<dbReference type="GO" id="GO:0000455">
    <property type="term" value="P:enzyme-directed rRNA pseudouridine synthesis"/>
    <property type="evidence" value="ECO:0007669"/>
    <property type="project" value="UniProtKB-ARBA"/>
</dbReference>